<dbReference type="GO" id="GO:0016740">
    <property type="term" value="F:transferase activity"/>
    <property type="evidence" value="ECO:0007669"/>
    <property type="project" value="UniProtKB-KW"/>
</dbReference>
<protein>
    <submittedName>
        <fullName evidence="4">Glycosyltransferase family 2 protein</fullName>
    </submittedName>
</protein>
<dbReference type="STRING" id="1742359.GCA_001439625_04322"/>
<accession>A0A5B8Z1V3</accession>
<evidence type="ECO:0000313" key="4">
    <source>
        <dbReference type="EMBL" id="QED46223.1"/>
    </source>
</evidence>
<organism evidence="4 5">
    <name type="scientific">Cytobacillus dafuensis</name>
    <name type="common">Bacillus dafuensis</name>
    <dbReference type="NCBI Taxonomy" id="1742359"/>
    <lineage>
        <taxon>Bacteria</taxon>
        <taxon>Bacillati</taxon>
        <taxon>Bacillota</taxon>
        <taxon>Bacilli</taxon>
        <taxon>Bacillales</taxon>
        <taxon>Bacillaceae</taxon>
        <taxon>Cytobacillus</taxon>
    </lineage>
</organism>
<gene>
    <name evidence="4" type="ORF">FSZ17_02400</name>
</gene>
<evidence type="ECO:0000259" key="2">
    <source>
        <dbReference type="Pfam" id="PF00535"/>
    </source>
</evidence>
<evidence type="ECO:0000313" key="5">
    <source>
        <dbReference type="Proteomes" id="UP000321555"/>
    </source>
</evidence>
<name>A0A5B8Z1V3_CYTDA</name>
<feature type="domain" description="Galactosyltransferase C-terminal" evidence="3">
    <location>
        <begin position="222"/>
        <end position="270"/>
    </location>
</feature>
<evidence type="ECO:0000256" key="1">
    <source>
        <dbReference type="ARBA" id="ARBA00022679"/>
    </source>
</evidence>
<keyword evidence="5" id="KW-1185">Reference proteome</keyword>
<dbReference type="KEGG" id="bda:FSZ17_02400"/>
<reference evidence="5" key="1">
    <citation type="submission" date="2019-08" db="EMBL/GenBank/DDBJ databases">
        <authorList>
            <person name="Zheng X."/>
        </authorList>
    </citation>
    <scope>NUCLEOTIDE SEQUENCE [LARGE SCALE GENOMIC DNA]</scope>
    <source>
        <strain evidence="5">FJAT-25496</strain>
    </source>
</reference>
<keyword evidence="1 4" id="KW-0808">Transferase</keyword>
<dbReference type="InterPro" id="IPR001173">
    <property type="entry name" value="Glyco_trans_2-like"/>
</dbReference>
<dbReference type="RefSeq" id="WP_057775512.1">
    <property type="nucleotide sequence ID" value="NZ_CP042593.1"/>
</dbReference>
<dbReference type="InterPro" id="IPR027791">
    <property type="entry name" value="Galactosyl_T_C"/>
</dbReference>
<dbReference type="AlphaFoldDB" id="A0A5B8Z1V3"/>
<dbReference type="Gene3D" id="3.90.550.10">
    <property type="entry name" value="Spore Coat Polysaccharide Biosynthesis Protein SpsA, Chain A"/>
    <property type="match status" value="1"/>
</dbReference>
<dbReference type="EMBL" id="CP042593">
    <property type="protein sequence ID" value="QED46223.1"/>
    <property type="molecule type" value="Genomic_DNA"/>
</dbReference>
<dbReference type="Proteomes" id="UP000321555">
    <property type="component" value="Chromosome"/>
</dbReference>
<dbReference type="InterPro" id="IPR029044">
    <property type="entry name" value="Nucleotide-diphossugar_trans"/>
</dbReference>
<feature type="domain" description="Glycosyltransferase 2-like" evidence="2">
    <location>
        <begin position="4"/>
        <end position="130"/>
    </location>
</feature>
<dbReference type="Pfam" id="PF00535">
    <property type="entry name" value="Glycos_transf_2"/>
    <property type="match status" value="1"/>
</dbReference>
<dbReference type="SUPFAM" id="SSF53448">
    <property type="entry name" value="Nucleotide-diphospho-sugar transferases"/>
    <property type="match status" value="1"/>
</dbReference>
<proteinExistence type="predicted"/>
<sequence length="405" mass="47307">MEVSVILPSYNRYPLNLLSLYALENQTFDLSEMEVILIDDASTDQTEDLKEYQAPFQFIYLKTTQNIGLAAARNLGVKMSNGKVVVFLDAEMIVDPNYIHNRYRHHLDKENVVVIGGKRSGKLYTYLFPKYGKKQINELTHLVSTKSVVKKRIEKSIKKKVDSKKVRAIIKKLKHPVQLLNKEDINNFQQLDLFTVKKDDELLAYLCGDLDTSPLAWWACLGNLSMTRSFFDSLEGYEEAFRGWGPEDAEFAYRLYKAGAKFVSEPALIRYHQEHEKHKSLSEEDDRNWLLFMEKHPDLSVCIRDLSFIIMKMDYAFMDNILRESLTLKEEYNGKYKKFEHSLIMLFKEIRILKSQNKPISHLMQSSGIETDAITKQLIFEERDEIESYGKYMNLIELFDLLTKI</sequence>
<dbReference type="PANTHER" id="PTHR43685">
    <property type="entry name" value="GLYCOSYLTRANSFERASE"/>
    <property type="match status" value="1"/>
</dbReference>
<dbReference type="PANTHER" id="PTHR43685:SF3">
    <property type="entry name" value="SLR2126 PROTEIN"/>
    <property type="match status" value="1"/>
</dbReference>
<dbReference type="OrthoDB" id="9812302at2"/>
<dbReference type="Pfam" id="PF02709">
    <property type="entry name" value="Glyco_transf_7C"/>
    <property type="match status" value="1"/>
</dbReference>
<dbReference type="InterPro" id="IPR050834">
    <property type="entry name" value="Glycosyltransf_2"/>
</dbReference>
<evidence type="ECO:0000259" key="3">
    <source>
        <dbReference type="Pfam" id="PF02709"/>
    </source>
</evidence>
<dbReference type="CDD" id="cd00761">
    <property type="entry name" value="Glyco_tranf_GTA_type"/>
    <property type="match status" value="1"/>
</dbReference>